<sequence>MQLEGFDKNWLNVGSQQSIRYTHLPYGEYKLKIKVKNLDNGRFPIKELVIIIKSPFWRTIPFYLAVVILLILGGYLGASYWLNRKLLVQKRELDTILKTQESERKRLAQDLHDDLGGSLSILRGRLSNEGVSHEMIQLVNQAIQDLRLISWNLLPPDLMKDGLIPALENAVERIQKSTDIKFTFIHFGKEKYLPEESRIHIYRIVLEVFNNILKHSKANEATMQLLFHEQMIYLSIEDNGIGINKEDSSWGIGFKNIQTRVDNLHAHWHIDTSNLGTTFILEIPYE</sequence>
<dbReference type="Gene3D" id="1.20.5.1930">
    <property type="match status" value="1"/>
</dbReference>
<feature type="domain" description="Two component regulator three Y" evidence="8">
    <location>
        <begin position="2"/>
        <end position="52"/>
    </location>
</feature>
<evidence type="ECO:0000313" key="10">
    <source>
        <dbReference type="Proteomes" id="UP001225761"/>
    </source>
</evidence>
<gene>
    <name evidence="9" type="ORF">QM481_16010</name>
</gene>
<evidence type="ECO:0000313" key="9">
    <source>
        <dbReference type="EMBL" id="MDI9876041.1"/>
    </source>
</evidence>
<evidence type="ECO:0000259" key="7">
    <source>
        <dbReference type="Pfam" id="PF02518"/>
    </source>
</evidence>
<evidence type="ECO:0000259" key="8">
    <source>
        <dbReference type="Pfam" id="PF07495"/>
    </source>
</evidence>
<dbReference type="Pfam" id="PF02518">
    <property type="entry name" value="HATPase_c"/>
    <property type="match status" value="1"/>
</dbReference>
<dbReference type="Gene3D" id="3.30.565.10">
    <property type="entry name" value="Histidine kinase-like ATPase, C-terminal domain"/>
    <property type="match status" value="1"/>
</dbReference>
<dbReference type="InterPro" id="IPR013783">
    <property type="entry name" value="Ig-like_fold"/>
</dbReference>
<keyword evidence="6" id="KW-1133">Transmembrane helix</keyword>
<proteinExistence type="predicted"/>
<dbReference type="Pfam" id="PF07495">
    <property type="entry name" value="Y_Y_Y"/>
    <property type="match status" value="1"/>
</dbReference>
<dbReference type="CDD" id="cd16917">
    <property type="entry name" value="HATPase_UhpB-NarQ-NarX-like"/>
    <property type="match status" value="1"/>
</dbReference>
<evidence type="ECO:0000256" key="1">
    <source>
        <dbReference type="ARBA" id="ARBA00000085"/>
    </source>
</evidence>
<protein>
    <recommendedName>
        <fullName evidence="2">histidine kinase</fullName>
        <ecNumber evidence="2">2.7.13.3</ecNumber>
    </recommendedName>
</protein>
<keyword evidence="4" id="KW-0418">Kinase</keyword>
<comment type="catalytic activity">
    <reaction evidence="1">
        <text>ATP + protein L-histidine = ADP + protein N-phospho-L-histidine.</text>
        <dbReference type="EC" id="2.7.13.3"/>
    </reaction>
</comment>
<dbReference type="InterPro" id="IPR050482">
    <property type="entry name" value="Sensor_HK_TwoCompSys"/>
</dbReference>
<name>A0ABT6Z652_9BACT</name>
<dbReference type="InterPro" id="IPR036890">
    <property type="entry name" value="HATPase_C_sf"/>
</dbReference>
<keyword evidence="6" id="KW-0812">Transmembrane</keyword>
<dbReference type="EC" id="2.7.13.3" evidence="2"/>
<evidence type="ECO:0000256" key="2">
    <source>
        <dbReference type="ARBA" id="ARBA00012438"/>
    </source>
</evidence>
<evidence type="ECO:0000256" key="6">
    <source>
        <dbReference type="SAM" id="Phobius"/>
    </source>
</evidence>
<feature type="domain" description="Histidine kinase/HSP90-like ATPase" evidence="7">
    <location>
        <begin position="198"/>
        <end position="285"/>
    </location>
</feature>
<keyword evidence="10" id="KW-1185">Reference proteome</keyword>
<dbReference type="InterPro" id="IPR011123">
    <property type="entry name" value="Y_Y_Y"/>
</dbReference>
<dbReference type="Proteomes" id="UP001225761">
    <property type="component" value="Unassembled WGS sequence"/>
</dbReference>
<dbReference type="EMBL" id="JASHIE010000011">
    <property type="protein sequence ID" value="MDI9876041.1"/>
    <property type="molecule type" value="Genomic_DNA"/>
</dbReference>
<keyword evidence="6" id="KW-0472">Membrane</keyword>
<comment type="caution">
    <text evidence="9">The sequence shown here is derived from an EMBL/GenBank/DDBJ whole genome shotgun (WGS) entry which is preliminary data.</text>
</comment>
<evidence type="ECO:0000256" key="3">
    <source>
        <dbReference type="ARBA" id="ARBA00022679"/>
    </source>
</evidence>
<dbReference type="PANTHER" id="PTHR24421:SF10">
    <property type="entry name" value="NITRATE_NITRITE SENSOR PROTEIN NARQ"/>
    <property type="match status" value="1"/>
</dbReference>
<evidence type="ECO:0000256" key="4">
    <source>
        <dbReference type="ARBA" id="ARBA00022777"/>
    </source>
</evidence>
<dbReference type="PANTHER" id="PTHR24421">
    <property type="entry name" value="NITRATE/NITRITE SENSOR PROTEIN NARX-RELATED"/>
    <property type="match status" value="1"/>
</dbReference>
<keyword evidence="3" id="KW-0808">Transferase</keyword>
<keyword evidence="5" id="KW-0902">Two-component regulatory system</keyword>
<dbReference type="InterPro" id="IPR003594">
    <property type="entry name" value="HATPase_dom"/>
</dbReference>
<reference evidence="9 10" key="1">
    <citation type="submission" date="2023-05" db="EMBL/GenBank/DDBJ databases">
        <title>Novel species of genus Flectobacillus isolated from stream in China.</title>
        <authorList>
            <person name="Lu H."/>
        </authorList>
    </citation>
    <scope>NUCLEOTIDE SEQUENCE [LARGE SCALE GENOMIC DNA]</scope>
    <source>
        <strain evidence="9 10">LFS242W</strain>
    </source>
</reference>
<evidence type="ECO:0000256" key="5">
    <source>
        <dbReference type="ARBA" id="ARBA00023012"/>
    </source>
</evidence>
<dbReference type="Gene3D" id="2.60.40.10">
    <property type="entry name" value="Immunoglobulins"/>
    <property type="match status" value="1"/>
</dbReference>
<organism evidence="9 10">
    <name type="scientific">Flectobacillus rivi</name>
    <dbReference type="NCBI Taxonomy" id="2984209"/>
    <lineage>
        <taxon>Bacteria</taxon>
        <taxon>Pseudomonadati</taxon>
        <taxon>Bacteroidota</taxon>
        <taxon>Cytophagia</taxon>
        <taxon>Cytophagales</taxon>
        <taxon>Flectobacillaceae</taxon>
        <taxon>Flectobacillus</taxon>
    </lineage>
</organism>
<dbReference type="SUPFAM" id="SSF55874">
    <property type="entry name" value="ATPase domain of HSP90 chaperone/DNA topoisomerase II/histidine kinase"/>
    <property type="match status" value="1"/>
</dbReference>
<feature type="transmembrane region" description="Helical" evidence="6">
    <location>
        <begin position="62"/>
        <end position="82"/>
    </location>
</feature>
<accession>A0ABT6Z652</accession>